<sequence>MKSPAIAPSVAARFEAPLAQALGQVRRLRDEFPEVFPHGWTQSNRYLTRDLDGFAPGSNVGWTTGFWTGLLWLAFELDGDVECRMSAARHVGSFAQRIRDRIQVDHHDMGFLYTPSCVAAWRLTADGAAQDAALAAADLLMQRYLPQAGIIQAWGDLQDLAQRGRIIIDCLLNLPLLSWACEVSGDSAYRNVARSHLLKSRDHLVRPDASSFHTFHFDVETGEPLRGSTAQGAADDSCWARGQAWGIYGFALNHRFAPDLGLLAVSRRQADYFLARLPKNGIAYWDLAYVEGSGEPWDSSASAIAVCGLLELASHLPAGEGAHYRHEALRILEGLVLHCQGAGTTSNALLLHGVYSKPCGKGVDEASLWGDYFYLEALARVARGWHGHW</sequence>
<evidence type="ECO:0000256" key="2">
    <source>
        <dbReference type="ARBA" id="ARBA00038358"/>
    </source>
</evidence>
<dbReference type="RefSeq" id="WP_290357676.1">
    <property type="nucleotide sequence ID" value="NZ_JAUHHC010000001.1"/>
</dbReference>
<protein>
    <submittedName>
        <fullName evidence="3">Glycoside hydrolase family 88 protein</fullName>
    </submittedName>
</protein>
<proteinExistence type="inferred from homology"/>
<keyword evidence="1 3" id="KW-0378">Hydrolase</keyword>
<dbReference type="Proteomes" id="UP001228044">
    <property type="component" value="Unassembled WGS sequence"/>
</dbReference>
<dbReference type="InterPro" id="IPR010905">
    <property type="entry name" value="Glyco_hydro_88"/>
</dbReference>
<dbReference type="PANTHER" id="PTHR36845">
    <property type="entry name" value="HYDROLASE, PUTATIVE (AFU_ORTHOLOGUE AFUA_7G05090)-RELATED"/>
    <property type="match status" value="1"/>
</dbReference>
<keyword evidence="4" id="KW-1185">Reference proteome</keyword>
<evidence type="ECO:0000256" key="1">
    <source>
        <dbReference type="ARBA" id="ARBA00022801"/>
    </source>
</evidence>
<dbReference type="SUPFAM" id="SSF48208">
    <property type="entry name" value="Six-hairpin glycosidases"/>
    <property type="match status" value="1"/>
</dbReference>
<comment type="similarity">
    <text evidence="2">Belongs to the glycosyl hydrolase 88 family.</text>
</comment>
<accession>A0ABT8DMN1</accession>
<dbReference type="InterPro" id="IPR008928">
    <property type="entry name" value="6-hairpin_glycosidase_sf"/>
</dbReference>
<dbReference type="PANTHER" id="PTHR36845:SF1">
    <property type="entry name" value="HYDROLASE, PUTATIVE (AFU_ORTHOLOGUE AFUA_7G05090)-RELATED"/>
    <property type="match status" value="1"/>
</dbReference>
<comment type="caution">
    <text evidence="3">The sequence shown here is derived from an EMBL/GenBank/DDBJ whole genome shotgun (WGS) entry which is preliminary data.</text>
</comment>
<dbReference type="InterPro" id="IPR012341">
    <property type="entry name" value="6hp_glycosidase-like_sf"/>
</dbReference>
<organism evidence="3 4">
    <name type="scientific">Roseateles violae</name>
    <dbReference type="NCBI Taxonomy" id="3058042"/>
    <lineage>
        <taxon>Bacteria</taxon>
        <taxon>Pseudomonadati</taxon>
        <taxon>Pseudomonadota</taxon>
        <taxon>Betaproteobacteria</taxon>
        <taxon>Burkholderiales</taxon>
        <taxon>Sphaerotilaceae</taxon>
        <taxon>Roseateles</taxon>
    </lineage>
</organism>
<dbReference type="EMBL" id="JAUHHC010000001">
    <property type="protein sequence ID" value="MDN3919372.1"/>
    <property type="molecule type" value="Genomic_DNA"/>
</dbReference>
<name>A0ABT8DMN1_9BURK</name>
<evidence type="ECO:0000313" key="4">
    <source>
        <dbReference type="Proteomes" id="UP001228044"/>
    </source>
</evidence>
<dbReference type="GO" id="GO:0016787">
    <property type="term" value="F:hydrolase activity"/>
    <property type="evidence" value="ECO:0007669"/>
    <property type="project" value="UniProtKB-KW"/>
</dbReference>
<dbReference type="Gene3D" id="1.50.10.10">
    <property type="match status" value="1"/>
</dbReference>
<reference evidence="3 4" key="1">
    <citation type="submission" date="2023-06" db="EMBL/GenBank/DDBJ databases">
        <title>Pelomonas sp. PFR6 16S ribosomal RNA gene Genome sequencing and assembly.</title>
        <authorList>
            <person name="Woo H."/>
        </authorList>
    </citation>
    <scope>NUCLEOTIDE SEQUENCE [LARGE SCALE GENOMIC DNA]</scope>
    <source>
        <strain evidence="3 4">PFR6</strain>
    </source>
</reference>
<evidence type="ECO:0000313" key="3">
    <source>
        <dbReference type="EMBL" id="MDN3919372.1"/>
    </source>
</evidence>
<dbReference type="Pfam" id="PF07470">
    <property type="entry name" value="Glyco_hydro_88"/>
    <property type="match status" value="1"/>
</dbReference>
<gene>
    <name evidence="3" type="ORF">QWJ38_03660</name>
</gene>
<dbReference type="InterPro" id="IPR052369">
    <property type="entry name" value="UG_Glycosaminoglycan_Hydrolase"/>
</dbReference>